<comment type="caution">
    <text evidence="2">The sequence shown here is derived from an EMBL/GenBank/DDBJ whole genome shotgun (WGS) entry which is preliminary data.</text>
</comment>
<reference evidence="2 3" key="1">
    <citation type="journal article" date="2017" name="Nat. Commun.">
        <title>Genome assembly with in vitro proximity ligation data and whole-genome triplication in lettuce.</title>
        <authorList>
            <person name="Reyes-Chin-Wo S."/>
            <person name="Wang Z."/>
            <person name="Yang X."/>
            <person name="Kozik A."/>
            <person name="Arikit S."/>
            <person name="Song C."/>
            <person name="Xia L."/>
            <person name="Froenicke L."/>
            <person name="Lavelle D.O."/>
            <person name="Truco M.J."/>
            <person name="Xia R."/>
            <person name="Zhu S."/>
            <person name="Xu C."/>
            <person name="Xu H."/>
            <person name="Xu X."/>
            <person name="Cox K."/>
            <person name="Korf I."/>
            <person name="Meyers B.C."/>
            <person name="Michelmore R.W."/>
        </authorList>
    </citation>
    <scope>NUCLEOTIDE SEQUENCE [LARGE SCALE GENOMIC DNA]</scope>
    <source>
        <strain evidence="3">cv. Salinas</strain>
        <tissue evidence="2">Seedlings</tissue>
    </source>
</reference>
<protein>
    <submittedName>
        <fullName evidence="2">Uncharacterized protein</fullName>
    </submittedName>
</protein>
<evidence type="ECO:0000313" key="3">
    <source>
        <dbReference type="Proteomes" id="UP000235145"/>
    </source>
</evidence>
<evidence type="ECO:0000313" key="2">
    <source>
        <dbReference type="EMBL" id="KAJ0196349.1"/>
    </source>
</evidence>
<feature type="compositionally biased region" description="Basic and acidic residues" evidence="1">
    <location>
        <begin position="218"/>
        <end position="254"/>
    </location>
</feature>
<gene>
    <name evidence="2" type="ORF">LSAT_V11C700344150</name>
</gene>
<name>A0A9R1UZZ4_LACSA</name>
<feature type="region of interest" description="Disordered" evidence="1">
    <location>
        <begin position="1"/>
        <end position="110"/>
    </location>
</feature>
<feature type="compositionally biased region" description="Basic and acidic residues" evidence="1">
    <location>
        <begin position="183"/>
        <end position="194"/>
    </location>
</feature>
<dbReference type="OrthoDB" id="1721260at2759"/>
<dbReference type="AlphaFoldDB" id="A0A9R1UZZ4"/>
<feature type="compositionally biased region" description="Low complexity" evidence="1">
    <location>
        <begin position="260"/>
        <end position="270"/>
    </location>
</feature>
<evidence type="ECO:0000256" key="1">
    <source>
        <dbReference type="SAM" id="MobiDB-lite"/>
    </source>
</evidence>
<proteinExistence type="predicted"/>
<feature type="region of interest" description="Disordered" evidence="1">
    <location>
        <begin position="178"/>
        <end position="310"/>
    </location>
</feature>
<feature type="compositionally biased region" description="Basic and acidic residues" evidence="1">
    <location>
        <begin position="300"/>
        <end position="310"/>
    </location>
</feature>
<feature type="compositionally biased region" description="Basic and acidic residues" evidence="1">
    <location>
        <begin position="87"/>
        <end position="101"/>
    </location>
</feature>
<sequence>MDSSIPQQFHPVIPHSRTGSGCRDRSNAGDDLDGSVRASDSSAGNNQPELSPHGSGSSESKRKKSSTGGELKEDDDMEIANQSTPKKRYESESSKGKEKGENTTLGEEENKLLEGVIAELEQESNVSYADLSWEKLKMRARRLEKEIMGVSDTDTYVMKIMSLSDIDTDVVLAMNPFDDDSIWGEKDDEDHNNPAEEITVDGESDTKGTDQDSGDDQGDTKGSKDLKDLTEREFDGESDTKDSKDSSDVETKDESDAEDSISSSSEICDVSDTKDPSDSSSEDSSSTGSKGSSETETDDDHNHKKDSKDSSTFWLERKLMKIIRALMIAIGKILYGN</sequence>
<accession>A0A9R1UZZ4</accession>
<keyword evidence="3" id="KW-1185">Reference proteome</keyword>
<dbReference type="Gramene" id="rna-gnl|WGS:NBSK|LSAT_7X4280_mrna">
    <property type="protein sequence ID" value="cds-PLY92714.1"/>
    <property type="gene ID" value="gene-LSAT_7X4280"/>
</dbReference>
<dbReference type="Proteomes" id="UP000235145">
    <property type="component" value="Unassembled WGS sequence"/>
</dbReference>
<feature type="compositionally biased region" description="Low complexity" evidence="1">
    <location>
        <begin position="278"/>
        <end position="294"/>
    </location>
</feature>
<organism evidence="2 3">
    <name type="scientific">Lactuca sativa</name>
    <name type="common">Garden lettuce</name>
    <dbReference type="NCBI Taxonomy" id="4236"/>
    <lineage>
        <taxon>Eukaryota</taxon>
        <taxon>Viridiplantae</taxon>
        <taxon>Streptophyta</taxon>
        <taxon>Embryophyta</taxon>
        <taxon>Tracheophyta</taxon>
        <taxon>Spermatophyta</taxon>
        <taxon>Magnoliopsida</taxon>
        <taxon>eudicotyledons</taxon>
        <taxon>Gunneridae</taxon>
        <taxon>Pentapetalae</taxon>
        <taxon>asterids</taxon>
        <taxon>campanulids</taxon>
        <taxon>Asterales</taxon>
        <taxon>Asteraceae</taxon>
        <taxon>Cichorioideae</taxon>
        <taxon>Cichorieae</taxon>
        <taxon>Lactucinae</taxon>
        <taxon>Lactuca</taxon>
    </lineage>
</organism>
<feature type="compositionally biased region" description="Polar residues" evidence="1">
    <location>
        <begin position="38"/>
        <end position="49"/>
    </location>
</feature>
<dbReference type="EMBL" id="NBSK02000007">
    <property type="protein sequence ID" value="KAJ0196349.1"/>
    <property type="molecule type" value="Genomic_DNA"/>
</dbReference>